<gene>
    <name evidence="2" type="ORF">DFR67_10767</name>
</gene>
<sequence>MSWSTFTETYAPTAGPIRLGAWTASPGRHDLLECQATIATGDSIASLTATASGAIAALSDMLYRLGSGVEIIRLHQYPHSGGVATFLLCERDERRSWSMGSGPCGEESALGALIAAANRLS</sequence>
<dbReference type="Proteomes" id="UP000247591">
    <property type="component" value="Unassembled WGS sequence"/>
</dbReference>
<protein>
    <recommendedName>
        <fullName evidence="4">LeuA-like protein with dimerization domain</fullName>
    </recommendedName>
</protein>
<evidence type="ECO:0008006" key="4">
    <source>
        <dbReference type="Google" id="ProtNLM"/>
    </source>
</evidence>
<evidence type="ECO:0000313" key="3">
    <source>
        <dbReference type="Proteomes" id="UP000247591"/>
    </source>
</evidence>
<comment type="caution">
    <text evidence="2">The sequence shown here is derived from an EMBL/GenBank/DDBJ whole genome shotgun (WGS) entry which is preliminary data.</text>
</comment>
<organism evidence="2 3">
    <name type="scientific">Williamsia limnetica</name>
    <dbReference type="NCBI Taxonomy" id="882452"/>
    <lineage>
        <taxon>Bacteria</taxon>
        <taxon>Bacillati</taxon>
        <taxon>Actinomycetota</taxon>
        <taxon>Actinomycetes</taxon>
        <taxon>Mycobacteriales</taxon>
        <taxon>Nocardiaceae</taxon>
        <taxon>Williamsia</taxon>
    </lineage>
</organism>
<dbReference type="Gene3D" id="3.30.160.270">
    <property type="match status" value="1"/>
</dbReference>
<evidence type="ECO:0000313" key="2">
    <source>
        <dbReference type="EMBL" id="PYE16825.1"/>
    </source>
</evidence>
<dbReference type="AlphaFoldDB" id="A0A318S0X1"/>
<name>A0A318S0X1_WILLI</name>
<dbReference type="RefSeq" id="WP_110469942.1">
    <property type="nucleotide sequence ID" value="NZ_QJSP01000007.1"/>
</dbReference>
<keyword evidence="1" id="KW-0808">Transferase</keyword>
<reference evidence="2 3" key="1">
    <citation type="submission" date="2018-06" db="EMBL/GenBank/DDBJ databases">
        <title>Genomic Encyclopedia of Type Strains, Phase IV (KMG-IV): sequencing the most valuable type-strain genomes for metagenomic binning, comparative biology and taxonomic classification.</title>
        <authorList>
            <person name="Goeker M."/>
        </authorList>
    </citation>
    <scope>NUCLEOTIDE SEQUENCE [LARGE SCALE GENOMIC DNA]</scope>
    <source>
        <strain evidence="2 3">DSM 45521</strain>
    </source>
</reference>
<dbReference type="OrthoDB" id="4773719at2"/>
<dbReference type="SUPFAM" id="SSF110921">
    <property type="entry name" value="2-isopropylmalate synthase LeuA, allosteric (dimerisation) domain"/>
    <property type="match status" value="1"/>
</dbReference>
<proteinExistence type="predicted"/>
<keyword evidence="3" id="KW-1185">Reference proteome</keyword>
<dbReference type="GO" id="GO:0016740">
    <property type="term" value="F:transferase activity"/>
    <property type="evidence" value="ECO:0007669"/>
    <property type="project" value="UniProtKB-KW"/>
</dbReference>
<evidence type="ECO:0000256" key="1">
    <source>
        <dbReference type="ARBA" id="ARBA00022679"/>
    </source>
</evidence>
<dbReference type="EMBL" id="QJSP01000007">
    <property type="protein sequence ID" value="PYE16825.1"/>
    <property type="molecule type" value="Genomic_DNA"/>
</dbReference>
<dbReference type="InterPro" id="IPR036230">
    <property type="entry name" value="LeuA_allosteric_dom_sf"/>
</dbReference>
<accession>A0A318S0X1</accession>